<dbReference type="InterPro" id="IPR012902">
    <property type="entry name" value="N_methyl_site"/>
</dbReference>
<evidence type="ECO:0000256" key="1">
    <source>
        <dbReference type="SAM" id="Phobius"/>
    </source>
</evidence>
<keyword evidence="1" id="KW-0812">Transmembrane</keyword>
<name>B1XYF0_LEPCP</name>
<evidence type="ECO:0000313" key="2">
    <source>
        <dbReference type="EMBL" id="ACB35195.1"/>
    </source>
</evidence>
<keyword evidence="1" id="KW-1133">Transmembrane helix</keyword>
<protein>
    <submittedName>
        <fullName evidence="2">Type IV pilus assembly protein</fullName>
    </submittedName>
</protein>
<dbReference type="Gene3D" id="3.30.700.10">
    <property type="entry name" value="Glycoprotein, Type 4 Pilin"/>
    <property type="match status" value="1"/>
</dbReference>
<dbReference type="SUPFAM" id="SSF54523">
    <property type="entry name" value="Pili subunits"/>
    <property type="match status" value="1"/>
</dbReference>
<reference evidence="2 3" key="1">
    <citation type="submission" date="2008-03" db="EMBL/GenBank/DDBJ databases">
        <title>Complete sequence of Leptothrix cholodnii SP-6.</title>
        <authorList>
            <consortium name="US DOE Joint Genome Institute"/>
            <person name="Copeland A."/>
            <person name="Lucas S."/>
            <person name="Lapidus A."/>
            <person name="Glavina del Rio T."/>
            <person name="Dalin E."/>
            <person name="Tice H."/>
            <person name="Bruce D."/>
            <person name="Goodwin L."/>
            <person name="Pitluck S."/>
            <person name="Chertkov O."/>
            <person name="Brettin T."/>
            <person name="Detter J.C."/>
            <person name="Han C."/>
            <person name="Kuske C.R."/>
            <person name="Schmutz J."/>
            <person name="Larimer F."/>
            <person name="Land M."/>
            <person name="Hauser L."/>
            <person name="Kyrpides N."/>
            <person name="Lykidis A."/>
            <person name="Emerson D."/>
            <person name="Richardson P."/>
        </authorList>
    </citation>
    <scope>NUCLEOTIDE SEQUENCE [LARGE SCALE GENOMIC DNA]</scope>
    <source>
        <strain evidence="3">ATCC 51168 / LMG 8142 / SP-6</strain>
    </source>
</reference>
<dbReference type="STRING" id="395495.Lcho_2930"/>
<evidence type="ECO:0000313" key="3">
    <source>
        <dbReference type="Proteomes" id="UP000001693"/>
    </source>
</evidence>
<sequence length="149" mass="15710" precursor="true">MLKHRGFTLIELLIGVAVLAIVSTLAWPSYQQQVQRARRADAYAALARLQQAQERRRSQLPAYTATLGEGGLGLSAASTDGHYALSTSVADETAGTAYRVSASASGAQSADTACRHLAIDVDGGRLQMRSGSSSALGNDSATNLRCWNL</sequence>
<dbReference type="OrthoDB" id="8592370at2"/>
<dbReference type="HOGENOM" id="CLU_091705_6_3_4"/>
<proteinExistence type="predicted"/>
<feature type="transmembrane region" description="Helical" evidence="1">
    <location>
        <begin position="12"/>
        <end position="30"/>
    </location>
</feature>
<dbReference type="EMBL" id="CP001013">
    <property type="protein sequence ID" value="ACB35195.1"/>
    <property type="molecule type" value="Genomic_DNA"/>
</dbReference>
<dbReference type="InterPro" id="IPR031982">
    <property type="entry name" value="PilE-like"/>
</dbReference>
<keyword evidence="3" id="KW-1185">Reference proteome</keyword>
<dbReference type="AlphaFoldDB" id="B1XYF0"/>
<keyword evidence="1" id="KW-0472">Membrane</keyword>
<dbReference type="Pfam" id="PF16732">
    <property type="entry name" value="ComP_DUS"/>
    <property type="match status" value="1"/>
</dbReference>
<gene>
    <name evidence="2" type="ordered locus">Lcho_2930</name>
</gene>
<dbReference type="NCBIfam" id="TIGR02532">
    <property type="entry name" value="IV_pilin_GFxxxE"/>
    <property type="match status" value="1"/>
</dbReference>
<organism evidence="2 3">
    <name type="scientific">Leptothrix cholodnii (strain ATCC 51168 / LMG 8142 / SP-6)</name>
    <name type="common">Leptothrix discophora (strain SP-6)</name>
    <dbReference type="NCBI Taxonomy" id="395495"/>
    <lineage>
        <taxon>Bacteria</taxon>
        <taxon>Pseudomonadati</taxon>
        <taxon>Pseudomonadota</taxon>
        <taxon>Betaproteobacteria</taxon>
        <taxon>Burkholderiales</taxon>
        <taxon>Sphaerotilaceae</taxon>
        <taxon>Leptothrix</taxon>
    </lineage>
</organism>
<dbReference type="Proteomes" id="UP000001693">
    <property type="component" value="Chromosome"/>
</dbReference>
<accession>B1XYF0</accession>
<dbReference type="PROSITE" id="PS00409">
    <property type="entry name" value="PROKAR_NTER_METHYL"/>
    <property type="match status" value="1"/>
</dbReference>
<dbReference type="Pfam" id="PF07963">
    <property type="entry name" value="N_methyl"/>
    <property type="match status" value="1"/>
</dbReference>
<dbReference type="RefSeq" id="WP_012347949.1">
    <property type="nucleotide sequence ID" value="NC_010524.1"/>
</dbReference>
<dbReference type="GO" id="GO:0043683">
    <property type="term" value="P:type IV pilus assembly"/>
    <property type="evidence" value="ECO:0007669"/>
    <property type="project" value="InterPro"/>
</dbReference>
<dbReference type="InterPro" id="IPR045584">
    <property type="entry name" value="Pilin-like"/>
</dbReference>
<dbReference type="KEGG" id="lch:Lcho_2930"/>
<dbReference type="eggNOG" id="COG4968">
    <property type="taxonomic scope" value="Bacteria"/>
</dbReference>